<evidence type="ECO:0000256" key="2">
    <source>
        <dbReference type="ARBA" id="ARBA00007317"/>
    </source>
</evidence>
<evidence type="ECO:0000256" key="3">
    <source>
        <dbReference type="ARBA" id="ARBA00022679"/>
    </source>
</evidence>
<dbReference type="SUPFAM" id="SSF51230">
    <property type="entry name" value="Single hybrid motif"/>
    <property type="match status" value="1"/>
</dbReference>
<dbReference type="PANTHER" id="PTHR43178">
    <property type="entry name" value="DIHYDROLIPOAMIDE ACETYLTRANSFERASE COMPONENT OF PYRUVATE DEHYDROGENASE COMPLEX"/>
    <property type="match status" value="1"/>
</dbReference>
<feature type="domain" description="Peripheral subunit-binding (PSBD)" evidence="8">
    <location>
        <begin position="128"/>
        <end position="164"/>
    </location>
</feature>
<gene>
    <name evidence="9" type="ORF">BDK89_3893</name>
</gene>
<dbReference type="SUPFAM" id="SSF52777">
    <property type="entry name" value="CoA-dependent acyltransferases"/>
    <property type="match status" value="1"/>
</dbReference>
<evidence type="ECO:0000256" key="7">
    <source>
        <dbReference type="SAM" id="MobiDB-lite"/>
    </source>
</evidence>
<dbReference type="InterPro" id="IPR001078">
    <property type="entry name" value="2-oxoacid_DH_actylTfrase"/>
</dbReference>
<dbReference type="Pfam" id="PF00198">
    <property type="entry name" value="2-oxoacid_dh"/>
    <property type="match status" value="1"/>
</dbReference>
<accession>A0A4R7I459</accession>
<name>A0A4R7I459_9ACTN</name>
<dbReference type="OrthoDB" id="9805770at2"/>
<keyword evidence="5 6" id="KW-0012">Acyltransferase</keyword>
<dbReference type="Proteomes" id="UP000294558">
    <property type="component" value="Unassembled WGS sequence"/>
</dbReference>
<comment type="similarity">
    <text evidence="2 6">Belongs to the 2-oxoacid dehydrogenase family.</text>
</comment>
<evidence type="ECO:0000256" key="6">
    <source>
        <dbReference type="RuleBase" id="RU003423"/>
    </source>
</evidence>
<comment type="caution">
    <text evidence="9">The sequence shown here is derived from an EMBL/GenBank/DDBJ whole genome shotgun (WGS) entry which is preliminary data.</text>
</comment>
<dbReference type="InterPro" id="IPR023213">
    <property type="entry name" value="CAT-like_dom_sf"/>
</dbReference>
<proteinExistence type="inferred from homology"/>
<dbReference type="GO" id="GO:0016407">
    <property type="term" value="F:acetyltransferase activity"/>
    <property type="evidence" value="ECO:0007669"/>
    <property type="project" value="TreeGrafter"/>
</dbReference>
<protein>
    <recommendedName>
        <fullName evidence="6">Dihydrolipoamide acetyltransferase component of pyruvate dehydrogenase complex</fullName>
        <ecNumber evidence="6">2.3.1.-</ecNumber>
    </recommendedName>
</protein>
<feature type="region of interest" description="Disordered" evidence="7">
    <location>
        <begin position="79"/>
        <end position="131"/>
    </location>
</feature>
<keyword evidence="4 6" id="KW-0450">Lipoyl</keyword>
<dbReference type="EMBL" id="SOAU01000001">
    <property type="protein sequence ID" value="TDT18275.1"/>
    <property type="molecule type" value="Genomic_DNA"/>
</dbReference>
<dbReference type="GO" id="GO:0005737">
    <property type="term" value="C:cytoplasm"/>
    <property type="evidence" value="ECO:0007669"/>
    <property type="project" value="TreeGrafter"/>
</dbReference>
<dbReference type="InterPro" id="IPR036625">
    <property type="entry name" value="E3-bd_dom_sf"/>
</dbReference>
<evidence type="ECO:0000256" key="5">
    <source>
        <dbReference type="ARBA" id="ARBA00023315"/>
    </source>
</evidence>
<dbReference type="InterPro" id="IPR000089">
    <property type="entry name" value="Biotin_lipoyl"/>
</dbReference>
<evidence type="ECO:0000256" key="1">
    <source>
        <dbReference type="ARBA" id="ARBA00001938"/>
    </source>
</evidence>
<feature type="compositionally biased region" description="Pro residues" evidence="7">
    <location>
        <begin position="103"/>
        <end position="118"/>
    </location>
</feature>
<dbReference type="InterPro" id="IPR004167">
    <property type="entry name" value="PSBD"/>
</dbReference>
<keyword evidence="3 6" id="KW-0808">Transferase</keyword>
<dbReference type="Pfam" id="PF00364">
    <property type="entry name" value="Biotin_lipoyl"/>
    <property type="match status" value="1"/>
</dbReference>
<dbReference type="InterPro" id="IPR050743">
    <property type="entry name" value="2-oxoacid_DH_E2_comp"/>
</dbReference>
<evidence type="ECO:0000313" key="9">
    <source>
        <dbReference type="EMBL" id="TDT18275.1"/>
    </source>
</evidence>
<keyword evidence="9" id="KW-0670">Pyruvate</keyword>
<dbReference type="Gene3D" id="4.10.320.10">
    <property type="entry name" value="E3-binding domain"/>
    <property type="match status" value="1"/>
</dbReference>
<dbReference type="Gene3D" id="2.40.50.100">
    <property type="match status" value="1"/>
</dbReference>
<dbReference type="PROSITE" id="PS51826">
    <property type="entry name" value="PSBD"/>
    <property type="match status" value="1"/>
</dbReference>
<dbReference type="EC" id="2.3.1.-" evidence="6"/>
<comment type="cofactor">
    <cofactor evidence="1 6">
        <name>(R)-lipoate</name>
        <dbReference type="ChEBI" id="CHEBI:83088"/>
    </cofactor>
</comment>
<dbReference type="InterPro" id="IPR011053">
    <property type="entry name" value="Single_hybrid_motif"/>
</dbReference>
<dbReference type="RefSeq" id="WP_133870504.1">
    <property type="nucleotide sequence ID" value="NZ_SOAU01000001.1"/>
</dbReference>
<evidence type="ECO:0000259" key="8">
    <source>
        <dbReference type="PROSITE" id="PS51826"/>
    </source>
</evidence>
<dbReference type="Gene3D" id="3.30.559.10">
    <property type="entry name" value="Chloramphenicol acetyltransferase-like domain"/>
    <property type="match status" value="1"/>
</dbReference>
<organism evidence="9 10">
    <name type="scientific">Ilumatobacter fluminis</name>
    <dbReference type="NCBI Taxonomy" id="467091"/>
    <lineage>
        <taxon>Bacteria</taxon>
        <taxon>Bacillati</taxon>
        <taxon>Actinomycetota</taxon>
        <taxon>Acidimicrobiia</taxon>
        <taxon>Acidimicrobiales</taxon>
        <taxon>Ilumatobacteraceae</taxon>
        <taxon>Ilumatobacter</taxon>
    </lineage>
</organism>
<dbReference type="AlphaFoldDB" id="A0A4R7I459"/>
<keyword evidence="10" id="KW-1185">Reference proteome</keyword>
<evidence type="ECO:0000256" key="4">
    <source>
        <dbReference type="ARBA" id="ARBA00022823"/>
    </source>
</evidence>
<dbReference type="CDD" id="cd06849">
    <property type="entry name" value="lipoyl_domain"/>
    <property type="match status" value="1"/>
</dbReference>
<dbReference type="GO" id="GO:0031405">
    <property type="term" value="F:lipoic acid binding"/>
    <property type="evidence" value="ECO:0007669"/>
    <property type="project" value="TreeGrafter"/>
</dbReference>
<reference evidence="9 10" key="1">
    <citation type="submission" date="2019-03" db="EMBL/GenBank/DDBJ databases">
        <title>Sequencing the genomes of 1000 actinobacteria strains.</title>
        <authorList>
            <person name="Klenk H.-P."/>
        </authorList>
    </citation>
    <scope>NUCLEOTIDE SEQUENCE [LARGE SCALE GENOMIC DNA]</scope>
    <source>
        <strain evidence="9 10">DSM 18936</strain>
    </source>
</reference>
<sequence length="427" mass="44544">MDLLSMPRLGQTMDVGVIVARHVDAGAPFAAGDLLYTVETEKVETDVEAKTDGRMLRWLAADGEEVAVGAPVAVLAHAGDPTDDASVDRFLSGDAPSSVPESAPAPPASDLPPPPSSPAPTAASGRVRAVPKARAIAREHGIDLSTIVVGGDRPITVPDVEAHIARLAAPPVPPTPAQPVSRPVAPVVPVPAAPPAAAPLPDAPAGGPEPIRLDGNRRAMVASMSTSWSTIPHFTEMIEVDVSSLQRERAHYDGPGKAPTVTAYLIREFAAACRAVPMLHAGLVEGGMIERDQVDMAVAVDTDQGLVAPVMRGADRLHVVEIGEQLRDLAERARARRLQISDVEGGHVALSNLGAYGVQAGTPIIPPRQTAMLFAGSVVERPVVVDGEIVVRPMMWLSLTCDHRLIDGATAAKALQVLRTSFEGTGA</sequence>
<dbReference type="PANTHER" id="PTHR43178:SF5">
    <property type="entry name" value="LIPOAMIDE ACYLTRANSFERASE COMPONENT OF BRANCHED-CHAIN ALPHA-KETO ACID DEHYDROGENASE COMPLEX, MITOCHONDRIAL"/>
    <property type="match status" value="1"/>
</dbReference>
<evidence type="ECO:0000313" key="10">
    <source>
        <dbReference type="Proteomes" id="UP000294558"/>
    </source>
</evidence>